<dbReference type="SUPFAM" id="SSF55785">
    <property type="entry name" value="PYP-like sensor domain (PAS domain)"/>
    <property type="match status" value="3"/>
</dbReference>
<dbReference type="Pfam" id="PF02518">
    <property type="entry name" value="HATPase_c"/>
    <property type="match status" value="1"/>
</dbReference>
<dbReference type="InterPro" id="IPR000700">
    <property type="entry name" value="PAS-assoc_C"/>
</dbReference>
<keyword evidence="5" id="KW-0547">Nucleotide-binding</keyword>
<dbReference type="OrthoDB" id="9806130at2"/>
<dbReference type="Gene3D" id="3.40.50.2300">
    <property type="match status" value="1"/>
</dbReference>
<feature type="domain" description="PAC" evidence="14">
    <location>
        <begin position="383"/>
        <end position="436"/>
    </location>
</feature>
<dbReference type="Gene3D" id="3.30.565.10">
    <property type="entry name" value="Histidine kinase-like ATPase, C-terminal domain"/>
    <property type="match status" value="1"/>
</dbReference>
<dbReference type="SMART" id="SM00091">
    <property type="entry name" value="PAS"/>
    <property type="match status" value="3"/>
</dbReference>
<dbReference type="PRINTS" id="PR00344">
    <property type="entry name" value="BCTRLSENSOR"/>
</dbReference>
<dbReference type="GO" id="GO:0000155">
    <property type="term" value="F:phosphorelay sensor kinase activity"/>
    <property type="evidence" value="ECO:0007669"/>
    <property type="project" value="InterPro"/>
</dbReference>
<organism evidence="15 16">
    <name type="scientific">Halothiobacillus diazotrophicus</name>
    <dbReference type="NCBI Taxonomy" id="1860122"/>
    <lineage>
        <taxon>Bacteria</taxon>
        <taxon>Pseudomonadati</taxon>
        <taxon>Pseudomonadota</taxon>
        <taxon>Gammaproteobacteria</taxon>
        <taxon>Chromatiales</taxon>
        <taxon>Halothiobacillaceae</taxon>
        <taxon>Halothiobacillus</taxon>
    </lineage>
</organism>
<dbReference type="InterPro" id="IPR003018">
    <property type="entry name" value="GAF"/>
</dbReference>
<feature type="modified residue" description="4-aspartylphosphate" evidence="10">
    <location>
        <position position="1081"/>
    </location>
</feature>
<dbReference type="SMART" id="SM00388">
    <property type="entry name" value="HisKA"/>
    <property type="match status" value="1"/>
</dbReference>
<dbReference type="SUPFAM" id="SSF52172">
    <property type="entry name" value="CheY-like"/>
    <property type="match status" value="1"/>
</dbReference>
<dbReference type="GO" id="GO:0006355">
    <property type="term" value="P:regulation of DNA-templated transcription"/>
    <property type="evidence" value="ECO:0007669"/>
    <property type="project" value="InterPro"/>
</dbReference>
<evidence type="ECO:0000256" key="10">
    <source>
        <dbReference type="PROSITE-ProRule" id="PRU00169"/>
    </source>
</evidence>
<dbReference type="InterPro" id="IPR000014">
    <property type="entry name" value="PAS"/>
</dbReference>
<dbReference type="FunFam" id="3.30.450.20:FF:000060">
    <property type="entry name" value="Sensor protein FixL"/>
    <property type="match status" value="1"/>
</dbReference>
<dbReference type="Gene3D" id="3.30.450.40">
    <property type="match status" value="2"/>
</dbReference>
<evidence type="ECO:0000259" key="12">
    <source>
        <dbReference type="PROSITE" id="PS50110"/>
    </source>
</evidence>
<dbReference type="SMART" id="SM00448">
    <property type="entry name" value="REC"/>
    <property type="match status" value="1"/>
</dbReference>
<dbReference type="CDD" id="cd16922">
    <property type="entry name" value="HATPase_EvgS-ArcB-TorS-like"/>
    <property type="match status" value="1"/>
</dbReference>
<dbReference type="PANTHER" id="PTHR43047">
    <property type="entry name" value="TWO-COMPONENT HISTIDINE PROTEIN KINASE"/>
    <property type="match status" value="1"/>
</dbReference>
<dbReference type="InterPro" id="IPR005467">
    <property type="entry name" value="His_kinase_dom"/>
</dbReference>
<feature type="domain" description="PAS" evidence="13">
    <location>
        <begin position="312"/>
        <end position="382"/>
    </location>
</feature>
<protein>
    <recommendedName>
        <fullName evidence="9">Sensor protein FixL</fullName>
        <ecNumber evidence="2">2.7.13.3</ecNumber>
    </recommendedName>
</protein>
<proteinExistence type="predicted"/>
<dbReference type="Gene3D" id="3.30.450.20">
    <property type="entry name" value="PAS domain"/>
    <property type="match status" value="3"/>
</dbReference>
<dbReference type="CDD" id="cd00130">
    <property type="entry name" value="PAS"/>
    <property type="match status" value="3"/>
</dbReference>
<keyword evidence="4" id="KW-0808">Transferase</keyword>
<evidence type="ECO:0000256" key="7">
    <source>
        <dbReference type="ARBA" id="ARBA00022840"/>
    </source>
</evidence>
<dbReference type="SMART" id="SM00065">
    <property type="entry name" value="GAF"/>
    <property type="match status" value="2"/>
</dbReference>
<dbReference type="NCBIfam" id="TIGR00229">
    <property type="entry name" value="sensory_box"/>
    <property type="match status" value="2"/>
</dbReference>
<keyword evidence="3 10" id="KW-0597">Phosphoprotein</keyword>
<dbReference type="InterPro" id="IPR013656">
    <property type="entry name" value="PAS_4"/>
</dbReference>
<gene>
    <name evidence="15" type="ORF">A9404_10200</name>
</gene>
<dbReference type="PROSITE" id="PS50112">
    <property type="entry name" value="PAS"/>
    <property type="match status" value="2"/>
</dbReference>
<dbReference type="SUPFAM" id="SSF47384">
    <property type="entry name" value="Homodimeric domain of signal transducing histidine kinase"/>
    <property type="match status" value="1"/>
</dbReference>
<dbReference type="PROSITE" id="PS50113">
    <property type="entry name" value="PAC"/>
    <property type="match status" value="2"/>
</dbReference>
<evidence type="ECO:0000256" key="5">
    <source>
        <dbReference type="ARBA" id="ARBA00022741"/>
    </source>
</evidence>
<dbReference type="InterPro" id="IPR013655">
    <property type="entry name" value="PAS_fold_3"/>
</dbReference>
<evidence type="ECO:0000313" key="15">
    <source>
        <dbReference type="EMBL" id="ANJ68423.1"/>
    </source>
</evidence>
<dbReference type="GO" id="GO:0005524">
    <property type="term" value="F:ATP binding"/>
    <property type="evidence" value="ECO:0007669"/>
    <property type="project" value="UniProtKB-KW"/>
</dbReference>
<dbReference type="AlphaFoldDB" id="A0A191ZKQ0"/>
<evidence type="ECO:0000313" key="16">
    <source>
        <dbReference type="Proteomes" id="UP000078596"/>
    </source>
</evidence>
<keyword evidence="16" id="KW-1185">Reference proteome</keyword>
<dbReference type="InterPro" id="IPR004358">
    <property type="entry name" value="Sig_transdc_His_kin-like_C"/>
</dbReference>
<dbReference type="Pfam" id="PF00512">
    <property type="entry name" value="HisKA"/>
    <property type="match status" value="1"/>
</dbReference>
<dbReference type="Pfam" id="PF00989">
    <property type="entry name" value="PAS"/>
    <property type="match status" value="1"/>
</dbReference>
<evidence type="ECO:0000256" key="4">
    <source>
        <dbReference type="ARBA" id="ARBA00022679"/>
    </source>
</evidence>
<dbReference type="SUPFAM" id="SSF55874">
    <property type="entry name" value="ATPase domain of HSP90 chaperone/DNA topoisomerase II/histidine kinase"/>
    <property type="match status" value="1"/>
</dbReference>
<dbReference type="CDD" id="cd00082">
    <property type="entry name" value="HisKA"/>
    <property type="match status" value="1"/>
</dbReference>
<dbReference type="PROSITE" id="PS50110">
    <property type="entry name" value="RESPONSE_REGULATORY"/>
    <property type="match status" value="1"/>
</dbReference>
<sequence>MPEDLTPHTTSNDSARMAALQELSILDTPPEAIYDHLIELLCDVFDAPIGVFALTEAERHWFKAVRGLDFTSLARNQSLCPMDPTATQATSTSVCVIADCTDDPRNREKMLVRDEHVRFYAGAPLLVDDTVAVGTLCLMDRKPRTWSSDDQARFERFAALARDLLQRRLDRQRLAHRESEHVRNGLELNTILQTAAIGIVRIDPRGTIEAVNPSVTAMFGYQPEEILGQNVSLLMPEPWRSAHDGYIARYLSTQDPKVIGAGRKVSGLHRDGRTFPLQLAVSEIRSESQVHFVGFLTDLSALAHVESELDSERALLRSIIDSITTPMSTVDLDGRLMLVNKAFASCAGASPEAMLGRPVADYLPAEDAAFNAESNRRVVETGRSLSFHAPTTMHGEPHIFETTKSPLRDAQGAIAGVVTVSQDMTELNQLTEQLKQGEHLRSLGERFAHLGFWSLRFGEETMAVSPGFVQLIGLPEGTQQLPHRALRERIDPIYHAAIDQEIAAATQEHRPFRFDYALIDSVAAGRWLRARGNIERDANGRPVRLIGITQDVTEEVNARHRSEQQRQLLDGLNNAVQSFMASVARADVWQQMLDHLLMLTKADFGFLGEVIHGEDQSRCLKIHAITNLSWSAESDALYERVLAGDMMFCNENNLIGAVMKTGSVVVTHDVMNDPRRGGLPPGHPELRNYLAIPLYQGTELVGVVAIANRAEGVSEALAEFLAPFTSTYAIMIANFRQHLEQQAFRAALIASKEQAEQANRGKSEFLSSMSHELRTPLNAILGFAQLMAASRKEPLSEKQQGFINHILKAGQHLLHLVNDVLNLAKIEAGELSLSLEPIALDQLVSDPLLMIADMAKEADITLHNHVAEQKTLSETDIVCVDLTRARQVLMNLISNAIKYNRPGGSVTLRALPLQLKDDRRPMLGLAIEDTGIGIPQSKQHRLFRPFERLGQETSSIEGTGIGLMITKQIVEQMGGLIEVDSEEGVGSTFSIFLPAMVPGHATGCHGDASAETPEEDLVPASVPAAPQSPFLLLYVEDNPANAALMRDIIDDREDTELRLASTGEQGLELALSLQPDLILMDINLPGISGQQAAARLKKWSDTSHIPIVALSADATAPIMRAAEDSGLFAQYLTKPLNLVELNTLLDQHIARKQRGTSSS</sequence>
<keyword evidence="7" id="KW-0067">ATP-binding</keyword>
<comment type="function">
    <text evidence="8">Putative oxygen sensor; modulates the activity of FixJ, a transcriptional activator of nitrogen fixation fixK gene. FixL probably acts as a kinase that phosphorylates FixJ.</text>
</comment>
<comment type="catalytic activity">
    <reaction evidence="1">
        <text>ATP + protein L-histidine = ADP + protein N-phospho-L-histidine.</text>
        <dbReference type="EC" id="2.7.13.3"/>
    </reaction>
</comment>
<evidence type="ECO:0000256" key="8">
    <source>
        <dbReference type="ARBA" id="ARBA00059827"/>
    </source>
</evidence>
<dbReference type="InterPro" id="IPR011006">
    <property type="entry name" value="CheY-like_superfamily"/>
</dbReference>
<feature type="domain" description="PAS" evidence="13">
    <location>
        <begin position="184"/>
        <end position="237"/>
    </location>
</feature>
<dbReference type="InterPro" id="IPR036097">
    <property type="entry name" value="HisK_dim/P_sf"/>
</dbReference>
<dbReference type="InterPro" id="IPR035965">
    <property type="entry name" value="PAS-like_dom_sf"/>
</dbReference>
<evidence type="ECO:0000256" key="9">
    <source>
        <dbReference type="ARBA" id="ARBA00070616"/>
    </source>
</evidence>
<dbReference type="STRING" id="1860122.A9404_10200"/>
<dbReference type="Pfam" id="PF00072">
    <property type="entry name" value="Response_reg"/>
    <property type="match status" value="1"/>
</dbReference>
<feature type="domain" description="Histidine kinase" evidence="11">
    <location>
        <begin position="768"/>
        <end position="997"/>
    </location>
</feature>
<evidence type="ECO:0000256" key="6">
    <source>
        <dbReference type="ARBA" id="ARBA00022777"/>
    </source>
</evidence>
<evidence type="ECO:0000259" key="14">
    <source>
        <dbReference type="PROSITE" id="PS50113"/>
    </source>
</evidence>
<dbReference type="SUPFAM" id="SSF55781">
    <property type="entry name" value="GAF domain-like"/>
    <property type="match status" value="2"/>
</dbReference>
<dbReference type="PROSITE" id="PS50109">
    <property type="entry name" value="HIS_KIN"/>
    <property type="match status" value="1"/>
</dbReference>
<dbReference type="Pfam" id="PF13185">
    <property type="entry name" value="GAF_2"/>
    <property type="match status" value="1"/>
</dbReference>
<dbReference type="InterPro" id="IPR001610">
    <property type="entry name" value="PAC"/>
</dbReference>
<dbReference type="InterPro" id="IPR013767">
    <property type="entry name" value="PAS_fold"/>
</dbReference>
<evidence type="ECO:0000256" key="1">
    <source>
        <dbReference type="ARBA" id="ARBA00000085"/>
    </source>
</evidence>
<evidence type="ECO:0000256" key="3">
    <source>
        <dbReference type="ARBA" id="ARBA00022553"/>
    </source>
</evidence>
<dbReference type="Proteomes" id="UP000078596">
    <property type="component" value="Chromosome"/>
</dbReference>
<dbReference type="EC" id="2.7.13.3" evidence="2"/>
<feature type="domain" description="PAC" evidence="14">
    <location>
        <begin position="512"/>
        <end position="564"/>
    </location>
</feature>
<dbReference type="InterPro" id="IPR003594">
    <property type="entry name" value="HATPase_dom"/>
</dbReference>
<dbReference type="Gene3D" id="1.10.287.130">
    <property type="match status" value="1"/>
</dbReference>
<evidence type="ECO:0000259" key="13">
    <source>
        <dbReference type="PROSITE" id="PS50112"/>
    </source>
</evidence>
<dbReference type="InterPro" id="IPR001789">
    <property type="entry name" value="Sig_transdc_resp-reg_receiver"/>
</dbReference>
<dbReference type="SMART" id="SM00086">
    <property type="entry name" value="PAC"/>
    <property type="match status" value="2"/>
</dbReference>
<dbReference type="Pfam" id="PF08447">
    <property type="entry name" value="PAS_3"/>
    <property type="match status" value="1"/>
</dbReference>
<dbReference type="InterPro" id="IPR029016">
    <property type="entry name" value="GAF-like_dom_sf"/>
</dbReference>
<dbReference type="Pfam" id="PF08448">
    <property type="entry name" value="PAS_4"/>
    <property type="match status" value="1"/>
</dbReference>
<dbReference type="EMBL" id="CP016027">
    <property type="protein sequence ID" value="ANJ68423.1"/>
    <property type="molecule type" value="Genomic_DNA"/>
</dbReference>
<evidence type="ECO:0000256" key="2">
    <source>
        <dbReference type="ARBA" id="ARBA00012438"/>
    </source>
</evidence>
<dbReference type="KEGG" id="haz:A9404_10200"/>
<dbReference type="InterPro" id="IPR003661">
    <property type="entry name" value="HisK_dim/P_dom"/>
</dbReference>
<dbReference type="Pfam" id="PF01590">
    <property type="entry name" value="GAF"/>
    <property type="match status" value="1"/>
</dbReference>
<dbReference type="InterPro" id="IPR036890">
    <property type="entry name" value="HATPase_C_sf"/>
</dbReference>
<reference evidence="15 16" key="1">
    <citation type="submission" date="2016-06" db="EMBL/GenBank/DDBJ databases">
        <title>Insight into the functional genes involving in sulfur oxidation in Pearl River water.</title>
        <authorList>
            <person name="Luo J."/>
            <person name="Tan X."/>
            <person name="Lin W."/>
        </authorList>
    </citation>
    <scope>NUCLEOTIDE SEQUENCE [LARGE SCALE GENOMIC DNA]</scope>
    <source>
        <strain evidence="15 16">LS2</strain>
    </source>
</reference>
<evidence type="ECO:0000259" key="11">
    <source>
        <dbReference type="PROSITE" id="PS50109"/>
    </source>
</evidence>
<feature type="domain" description="Response regulatory" evidence="12">
    <location>
        <begin position="1031"/>
        <end position="1149"/>
    </location>
</feature>
<name>A0A191ZKQ0_9GAMM</name>
<accession>A0A191ZKQ0</accession>
<keyword evidence="6" id="KW-0418">Kinase</keyword>
<dbReference type="SMART" id="SM00387">
    <property type="entry name" value="HATPase_c"/>
    <property type="match status" value="1"/>
</dbReference>